<evidence type="ECO:0000256" key="8">
    <source>
        <dbReference type="ARBA" id="ARBA00022741"/>
    </source>
</evidence>
<comment type="subcellular location">
    <subcellularLocation>
        <location evidence="2">Cell membrane</location>
        <topology evidence="2">Multi-pass membrane protein</topology>
    </subcellularLocation>
</comment>
<keyword evidence="13" id="KW-0175">Coiled coil</keyword>
<organism evidence="16 17">
    <name type="scientific">Novosphingobium aureum</name>
    <dbReference type="NCBI Taxonomy" id="2792964"/>
    <lineage>
        <taxon>Bacteria</taxon>
        <taxon>Pseudomonadati</taxon>
        <taxon>Pseudomonadota</taxon>
        <taxon>Alphaproteobacteria</taxon>
        <taxon>Sphingomonadales</taxon>
        <taxon>Sphingomonadaceae</taxon>
        <taxon>Novosphingobium</taxon>
    </lineage>
</organism>
<dbReference type="AlphaFoldDB" id="A0A931HDZ7"/>
<keyword evidence="8" id="KW-0547">Nucleotide-binding</keyword>
<evidence type="ECO:0000256" key="14">
    <source>
        <dbReference type="SAM" id="Phobius"/>
    </source>
</evidence>
<dbReference type="GO" id="GO:0005886">
    <property type="term" value="C:plasma membrane"/>
    <property type="evidence" value="ECO:0007669"/>
    <property type="project" value="UniProtKB-SubCell"/>
</dbReference>
<dbReference type="SUPFAM" id="SSF55874">
    <property type="entry name" value="ATPase domain of HSP90 chaperone/DNA topoisomerase II/histidine kinase"/>
    <property type="match status" value="1"/>
</dbReference>
<name>A0A931HDZ7_9SPHN</name>
<comment type="caution">
    <text evidence="16">The sequence shown here is derived from an EMBL/GenBank/DDBJ whole genome shotgun (WGS) entry which is preliminary data.</text>
</comment>
<dbReference type="SUPFAM" id="SSF47384">
    <property type="entry name" value="Homodimeric domain of signal transducing histidine kinase"/>
    <property type="match status" value="1"/>
</dbReference>
<dbReference type="PANTHER" id="PTHR43065:SF46">
    <property type="entry name" value="C4-DICARBOXYLATE TRANSPORT SENSOR PROTEIN DCTB"/>
    <property type="match status" value="1"/>
</dbReference>
<dbReference type="Gene3D" id="6.10.250.3020">
    <property type="match status" value="1"/>
</dbReference>
<dbReference type="InterPro" id="IPR003594">
    <property type="entry name" value="HATPase_dom"/>
</dbReference>
<evidence type="ECO:0000256" key="4">
    <source>
        <dbReference type="ARBA" id="ARBA00022475"/>
    </source>
</evidence>
<keyword evidence="6" id="KW-0808">Transferase</keyword>
<evidence type="ECO:0000256" key="7">
    <source>
        <dbReference type="ARBA" id="ARBA00022692"/>
    </source>
</evidence>
<dbReference type="EC" id="2.7.13.3" evidence="3"/>
<dbReference type="PIRSF" id="PIRSF036431">
    <property type="entry name" value="STHK_DctB"/>
    <property type="match status" value="1"/>
</dbReference>
<evidence type="ECO:0000256" key="5">
    <source>
        <dbReference type="ARBA" id="ARBA00022553"/>
    </source>
</evidence>
<protein>
    <recommendedName>
        <fullName evidence="3">histidine kinase</fullName>
        <ecNumber evidence="3">2.7.13.3</ecNumber>
    </recommendedName>
</protein>
<proteinExistence type="predicted"/>
<dbReference type="Pfam" id="PF00512">
    <property type="entry name" value="HisKA"/>
    <property type="match status" value="1"/>
</dbReference>
<keyword evidence="10" id="KW-0067">ATP-binding</keyword>
<evidence type="ECO:0000313" key="16">
    <source>
        <dbReference type="EMBL" id="MBH0113639.1"/>
    </source>
</evidence>
<feature type="transmembrane region" description="Helical" evidence="14">
    <location>
        <begin position="290"/>
        <end position="311"/>
    </location>
</feature>
<accession>A0A931HDZ7</accession>
<evidence type="ECO:0000259" key="15">
    <source>
        <dbReference type="PROSITE" id="PS50109"/>
    </source>
</evidence>
<dbReference type="SUPFAM" id="SSF103190">
    <property type="entry name" value="Sensory domain-like"/>
    <property type="match status" value="1"/>
</dbReference>
<dbReference type="SMART" id="SM00387">
    <property type="entry name" value="HATPase_c"/>
    <property type="match status" value="1"/>
</dbReference>
<dbReference type="InterPro" id="IPR036890">
    <property type="entry name" value="HATPase_C_sf"/>
</dbReference>
<evidence type="ECO:0000256" key="11">
    <source>
        <dbReference type="ARBA" id="ARBA00022989"/>
    </source>
</evidence>
<dbReference type="InterPro" id="IPR029151">
    <property type="entry name" value="Sensor-like_sf"/>
</dbReference>
<evidence type="ECO:0000256" key="9">
    <source>
        <dbReference type="ARBA" id="ARBA00022777"/>
    </source>
</evidence>
<evidence type="ECO:0000256" key="10">
    <source>
        <dbReference type="ARBA" id="ARBA00022840"/>
    </source>
</evidence>
<keyword evidence="14" id="KW-0472">Membrane</keyword>
<dbReference type="GO" id="GO:0000155">
    <property type="term" value="F:phosphorelay sensor kinase activity"/>
    <property type="evidence" value="ECO:0007669"/>
    <property type="project" value="InterPro"/>
</dbReference>
<dbReference type="InterPro" id="IPR003661">
    <property type="entry name" value="HisK_dim/P_dom"/>
</dbReference>
<keyword evidence="11 14" id="KW-1133">Transmembrane helix</keyword>
<dbReference type="SMART" id="SM00388">
    <property type="entry name" value="HisKA"/>
    <property type="match status" value="1"/>
</dbReference>
<dbReference type="CDD" id="cd00082">
    <property type="entry name" value="HisKA"/>
    <property type="match status" value="1"/>
</dbReference>
<comment type="catalytic activity">
    <reaction evidence="1">
        <text>ATP + protein L-histidine = ADP + protein N-phospho-L-histidine.</text>
        <dbReference type="EC" id="2.7.13.3"/>
    </reaction>
</comment>
<dbReference type="EMBL" id="JADZGI010000001">
    <property type="protein sequence ID" value="MBH0113639.1"/>
    <property type="molecule type" value="Genomic_DNA"/>
</dbReference>
<dbReference type="PROSITE" id="PS50109">
    <property type="entry name" value="HIS_KIN"/>
    <property type="match status" value="1"/>
</dbReference>
<reference evidence="16" key="1">
    <citation type="submission" date="2020-11" db="EMBL/GenBank/DDBJ databases">
        <title>Novosphingobium aureum sp. nov., a marine bacterium isolated from sediment of a salt flat.</title>
        <authorList>
            <person name="Yoo Y."/>
            <person name="Kim J.-J."/>
        </authorList>
    </citation>
    <scope>NUCLEOTIDE SEQUENCE</scope>
    <source>
        <strain evidence="16">YJ-S2-02</strain>
    </source>
</reference>
<dbReference type="InterPro" id="IPR004358">
    <property type="entry name" value="Sig_transdc_His_kin-like_C"/>
</dbReference>
<dbReference type="Gene3D" id="3.30.450.20">
    <property type="entry name" value="PAS domain"/>
    <property type="match status" value="2"/>
</dbReference>
<keyword evidence="7 14" id="KW-0812">Transmembrane</keyword>
<evidence type="ECO:0000313" key="17">
    <source>
        <dbReference type="Proteomes" id="UP000617634"/>
    </source>
</evidence>
<evidence type="ECO:0000256" key="12">
    <source>
        <dbReference type="ARBA" id="ARBA00023012"/>
    </source>
</evidence>
<evidence type="ECO:0000256" key="13">
    <source>
        <dbReference type="SAM" id="Coils"/>
    </source>
</evidence>
<gene>
    <name evidence="16" type="ORF">I5E68_11825</name>
</gene>
<dbReference type="Proteomes" id="UP000617634">
    <property type="component" value="Unassembled WGS sequence"/>
</dbReference>
<keyword evidence="17" id="KW-1185">Reference proteome</keyword>
<dbReference type="Gene3D" id="3.30.565.10">
    <property type="entry name" value="Histidine kinase-like ATPase, C-terminal domain"/>
    <property type="match status" value="1"/>
</dbReference>
<feature type="coiled-coil region" evidence="13">
    <location>
        <begin position="334"/>
        <end position="361"/>
    </location>
</feature>
<evidence type="ECO:0000256" key="6">
    <source>
        <dbReference type="ARBA" id="ARBA00022679"/>
    </source>
</evidence>
<dbReference type="PRINTS" id="PR00344">
    <property type="entry name" value="BCTRLSENSOR"/>
</dbReference>
<dbReference type="Gene3D" id="1.10.287.130">
    <property type="match status" value="1"/>
</dbReference>
<dbReference type="PANTHER" id="PTHR43065">
    <property type="entry name" value="SENSOR HISTIDINE KINASE"/>
    <property type="match status" value="1"/>
</dbReference>
<keyword evidence="4" id="KW-1003">Cell membrane</keyword>
<evidence type="ECO:0000256" key="3">
    <source>
        <dbReference type="ARBA" id="ARBA00012438"/>
    </source>
</evidence>
<sequence>MIRRGTLAWIVSALLVGAFVAFLAGRVTQARFTQALRETTLADARIRQALLDSEVNRFRLLPLALADDRDVIAALAGKSGARERLNRKFEAMAADVGTSAIYLVNCDGLTIAADNWNQPTSFVGENYGFRRYVRDALDTGSGSQFALGTVSRRPGLYLARRTQQCGVVVVKLEFDRLETQWRRAGGVTFVTAPSGVILATSEPTWRFAATRALPASEREAVIRDSGTGSIHPSPFRTTGLDTIELRGETDTAQPDGKWLLVSSGADAETGNWRLHLAMPFGRTISGPVRLAQVATGLAATGLVLALGWLAMRNRRRRARTLQLERAVAERTRALRREIDARGELEARAAQLREELRLANRLATLGQVTASVAHETSQPVAAIRNYAHVTRALIARGLDDEATENLTTIDRLAERIGVVTAQLRGFARKRSGALTGVSLARAIEGSELMLRERLSSIATDFPEFAPDLMVHADKVRLEQILVNLLQNAIEALAETAAPRITLSLDPEAPPGMVVLLIADNGPGIAPEIADKLFTPFTTSRSEGLGLGLVIAQDIATEFGGSLEHRPAATGTIFALSLKIAS</sequence>
<dbReference type="GO" id="GO:0005524">
    <property type="term" value="F:ATP binding"/>
    <property type="evidence" value="ECO:0007669"/>
    <property type="project" value="UniProtKB-KW"/>
</dbReference>
<keyword evidence="12" id="KW-0902">Two-component regulatory system</keyword>
<evidence type="ECO:0000256" key="1">
    <source>
        <dbReference type="ARBA" id="ARBA00000085"/>
    </source>
</evidence>
<keyword evidence="5" id="KW-0597">Phosphoprotein</keyword>
<dbReference type="InterPro" id="IPR036097">
    <property type="entry name" value="HisK_dim/P_sf"/>
</dbReference>
<dbReference type="InterPro" id="IPR005467">
    <property type="entry name" value="His_kinase_dom"/>
</dbReference>
<feature type="domain" description="Histidine kinase" evidence="15">
    <location>
        <begin position="370"/>
        <end position="580"/>
    </location>
</feature>
<dbReference type="InterPro" id="IPR017055">
    <property type="entry name" value="Sig_transdc_His_kinase_DctB"/>
</dbReference>
<evidence type="ECO:0000256" key="2">
    <source>
        <dbReference type="ARBA" id="ARBA00004651"/>
    </source>
</evidence>
<dbReference type="Pfam" id="PF02518">
    <property type="entry name" value="HATPase_c"/>
    <property type="match status" value="1"/>
</dbReference>
<keyword evidence="9 16" id="KW-0418">Kinase</keyword>